<keyword evidence="3" id="KW-1185">Reference proteome</keyword>
<dbReference type="SUPFAM" id="SSF81301">
    <property type="entry name" value="Nucleotidyltransferase"/>
    <property type="match status" value="1"/>
</dbReference>
<dbReference type="Gene3D" id="3.30.460.10">
    <property type="entry name" value="Beta Polymerase, domain 2"/>
    <property type="match status" value="1"/>
</dbReference>
<dbReference type="Pfam" id="PF18765">
    <property type="entry name" value="Polbeta"/>
    <property type="match status" value="1"/>
</dbReference>
<comment type="caution">
    <text evidence="2">The sequence shown here is derived from an EMBL/GenBank/DDBJ whole genome shotgun (WGS) entry which is preliminary data.</text>
</comment>
<dbReference type="RefSeq" id="WP_249701806.1">
    <property type="nucleotide sequence ID" value="NZ_JAMFLX010000047.1"/>
</dbReference>
<proteinExistence type="predicted"/>
<dbReference type="Proteomes" id="UP001203338">
    <property type="component" value="Unassembled WGS sequence"/>
</dbReference>
<feature type="domain" description="Polymerase beta nucleotidyltransferase" evidence="1">
    <location>
        <begin position="11"/>
        <end position="92"/>
    </location>
</feature>
<name>A0ABT0PN08_9GAMM</name>
<feature type="non-terminal residue" evidence="2">
    <location>
        <position position="99"/>
    </location>
</feature>
<evidence type="ECO:0000313" key="2">
    <source>
        <dbReference type="EMBL" id="MCL6272122.1"/>
    </source>
</evidence>
<accession>A0ABT0PN08</accession>
<gene>
    <name evidence="2" type="ORF">M3P05_19565</name>
</gene>
<dbReference type="CDD" id="cd05403">
    <property type="entry name" value="NT_KNTase_like"/>
    <property type="match status" value="1"/>
</dbReference>
<reference evidence="2 3" key="1">
    <citation type="submission" date="2022-05" db="EMBL/GenBank/DDBJ databases">
        <authorList>
            <person name="Park J.-S."/>
        </authorList>
    </citation>
    <scope>NUCLEOTIDE SEQUENCE [LARGE SCALE GENOMIC DNA]</scope>
    <source>
        <strain evidence="2 3">2012CJ34-2</strain>
    </source>
</reference>
<sequence length="99" mass="11239">MRISEEMAQSIVQLAKEHISPSARVWLFGSRADDQAKGGDIDLMIEVEGLDNSLERKINFRLAFEDQWGEQKIDIILHDVSRPDQPIHEVARQTGIALN</sequence>
<protein>
    <submittedName>
        <fullName evidence="2">Nucleotidyltransferase domain-containing protein</fullName>
    </submittedName>
</protein>
<evidence type="ECO:0000259" key="1">
    <source>
        <dbReference type="Pfam" id="PF18765"/>
    </source>
</evidence>
<dbReference type="InterPro" id="IPR041633">
    <property type="entry name" value="Polbeta"/>
</dbReference>
<evidence type="ECO:0000313" key="3">
    <source>
        <dbReference type="Proteomes" id="UP001203338"/>
    </source>
</evidence>
<dbReference type="EMBL" id="JAMFLX010000047">
    <property type="protein sequence ID" value="MCL6272122.1"/>
    <property type="molecule type" value="Genomic_DNA"/>
</dbReference>
<dbReference type="InterPro" id="IPR043519">
    <property type="entry name" value="NT_sf"/>
</dbReference>
<organism evidence="2 3">
    <name type="scientific">Parendozoicomonas callyspongiae</name>
    <dbReference type="NCBI Taxonomy" id="2942213"/>
    <lineage>
        <taxon>Bacteria</taxon>
        <taxon>Pseudomonadati</taxon>
        <taxon>Pseudomonadota</taxon>
        <taxon>Gammaproteobacteria</taxon>
        <taxon>Oceanospirillales</taxon>
        <taxon>Endozoicomonadaceae</taxon>
        <taxon>Parendozoicomonas</taxon>
    </lineage>
</organism>